<proteinExistence type="predicted"/>
<dbReference type="OrthoDB" id="1929311at2759"/>
<accession>A0A1E4SX29</accession>
<dbReference type="AlphaFoldDB" id="A0A1E4SX29"/>
<name>A0A1E4SX29_9ASCO</name>
<feature type="compositionally biased region" description="Acidic residues" evidence="1">
    <location>
        <begin position="1"/>
        <end position="11"/>
    </location>
</feature>
<evidence type="ECO:0000313" key="2">
    <source>
        <dbReference type="EMBL" id="ODV84034.1"/>
    </source>
</evidence>
<dbReference type="Proteomes" id="UP000094801">
    <property type="component" value="Unassembled WGS sequence"/>
</dbReference>
<sequence>MSDTAADDLNDGLDYTYDNSDDEGIEIKEGEVEVPTKSQADDEDDASTEETKQLTTEVKTGKKRKQKDDKLSSKKKQKMDFDIEQKKQLALQNPDTIAEKIATKIRSQYPDLSALELGELYLNKSIFKNTSHWVAERNLANLSNFLDLTFKKILPEKPTNNNKRMAKKLKKKGPQEEKAKKFVLVLSMSAIRACDVHRATKGLNGSSIKLINKNKLQDDLKVIQFTRSRLLASTPGRIEKILNTEETTLQCSQIGAIVIDSSYLDSKMQNVWELKETVKVIKRITDEHPKTKVYLY</sequence>
<keyword evidence="3" id="KW-1185">Reference proteome</keyword>
<protein>
    <recommendedName>
        <fullName evidence="4">Protein CMS1</fullName>
    </recommendedName>
</protein>
<dbReference type="GO" id="GO:0030686">
    <property type="term" value="C:90S preribosome"/>
    <property type="evidence" value="ECO:0007669"/>
    <property type="project" value="TreeGrafter"/>
</dbReference>
<dbReference type="EMBL" id="KV453859">
    <property type="protein sequence ID" value="ODV84034.1"/>
    <property type="molecule type" value="Genomic_DNA"/>
</dbReference>
<dbReference type="InterPro" id="IPR032704">
    <property type="entry name" value="Cms1"/>
</dbReference>
<evidence type="ECO:0000256" key="1">
    <source>
        <dbReference type="SAM" id="MobiDB-lite"/>
    </source>
</evidence>
<feature type="region of interest" description="Disordered" evidence="1">
    <location>
        <begin position="1"/>
        <end position="79"/>
    </location>
</feature>
<evidence type="ECO:0008006" key="4">
    <source>
        <dbReference type="Google" id="ProtNLM"/>
    </source>
</evidence>
<organism evidence="2 3">
    <name type="scientific">[Candida] arabinofermentans NRRL YB-2248</name>
    <dbReference type="NCBI Taxonomy" id="983967"/>
    <lineage>
        <taxon>Eukaryota</taxon>
        <taxon>Fungi</taxon>
        <taxon>Dikarya</taxon>
        <taxon>Ascomycota</taxon>
        <taxon>Saccharomycotina</taxon>
        <taxon>Pichiomycetes</taxon>
        <taxon>Pichiales</taxon>
        <taxon>Pichiaceae</taxon>
        <taxon>Ogataea</taxon>
        <taxon>Ogataea/Candida clade</taxon>
    </lineage>
</organism>
<dbReference type="PANTHER" id="PTHR24030">
    <property type="entry name" value="PROTEIN CMSS1"/>
    <property type="match status" value="1"/>
</dbReference>
<evidence type="ECO:0000313" key="3">
    <source>
        <dbReference type="Proteomes" id="UP000094801"/>
    </source>
</evidence>
<feature type="compositionally biased region" description="Basic and acidic residues" evidence="1">
    <location>
        <begin position="66"/>
        <end position="79"/>
    </location>
</feature>
<dbReference type="GO" id="GO:0005634">
    <property type="term" value="C:nucleus"/>
    <property type="evidence" value="ECO:0007669"/>
    <property type="project" value="TreeGrafter"/>
</dbReference>
<gene>
    <name evidence="2" type="ORF">CANARDRAFT_29486</name>
</gene>
<reference evidence="3" key="1">
    <citation type="submission" date="2016-04" db="EMBL/GenBank/DDBJ databases">
        <title>Comparative genomics of biotechnologically important yeasts.</title>
        <authorList>
            <consortium name="DOE Joint Genome Institute"/>
            <person name="Riley R."/>
            <person name="Haridas S."/>
            <person name="Wolfe K.H."/>
            <person name="Lopes M.R."/>
            <person name="Hittinger C.T."/>
            <person name="Goker M."/>
            <person name="Salamov A."/>
            <person name="Wisecaver J."/>
            <person name="Long T.M."/>
            <person name="Aerts A.L."/>
            <person name="Barry K."/>
            <person name="Choi C."/>
            <person name="Clum A."/>
            <person name="Coughlan A.Y."/>
            <person name="Deshpande S."/>
            <person name="Douglass A.P."/>
            <person name="Hanson S.J."/>
            <person name="Klenk H.-P."/>
            <person name="Labutti K."/>
            <person name="Lapidus A."/>
            <person name="Lindquist E."/>
            <person name="Lipzen A."/>
            <person name="Meier-Kolthoff J.P."/>
            <person name="Ohm R.A."/>
            <person name="Otillar R.P."/>
            <person name="Pangilinan J."/>
            <person name="Peng Y."/>
            <person name="Rokas A."/>
            <person name="Rosa C.A."/>
            <person name="Scheuner C."/>
            <person name="Sibirny A.A."/>
            <person name="Slot J.C."/>
            <person name="Stielow J.B."/>
            <person name="Sun H."/>
            <person name="Kurtzman C.P."/>
            <person name="Blackwell M."/>
            <person name="Grigoriev I.V."/>
            <person name="Jeffries T.W."/>
        </authorList>
    </citation>
    <scope>NUCLEOTIDE SEQUENCE [LARGE SCALE GENOMIC DNA]</scope>
    <source>
        <strain evidence="3">NRRL YB-2248</strain>
    </source>
</reference>
<dbReference type="PANTHER" id="PTHR24030:SF0">
    <property type="entry name" value="PROTEIN CMSS1"/>
    <property type="match status" value="1"/>
</dbReference>
<dbReference type="STRING" id="983967.A0A1E4SX29"/>
<dbReference type="Pfam" id="PF14617">
    <property type="entry name" value="CMS1"/>
    <property type="match status" value="1"/>
</dbReference>